<gene>
    <name evidence="1" type="ORF">PMALA_025460</name>
</gene>
<dbReference type="VEuPathDB" id="PlasmoDB:PmUG01_13020400"/>
<evidence type="ECO:0000313" key="2">
    <source>
        <dbReference type="Proteomes" id="UP000078597"/>
    </source>
</evidence>
<name>A0A1A8WBA5_PLAMA</name>
<evidence type="ECO:0000313" key="1">
    <source>
        <dbReference type="EMBL" id="SBS89269.1"/>
    </source>
</evidence>
<dbReference type="Proteomes" id="UP000078597">
    <property type="component" value="Unassembled WGS sequence"/>
</dbReference>
<proteinExistence type="predicted"/>
<protein>
    <submittedName>
        <fullName evidence="1">Uncharacterized protein</fullName>
    </submittedName>
</protein>
<dbReference type="EMBL" id="FLQW01001365">
    <property type="protein sequence ID" value="SBS89269.1"/>
    <property type="molecule type" value="Genomic_DNA"/>
</dbReference>
<accession>A0A1A8WBA5</accession>
<reference evidence="2" key="1">
    <citation type="submission" date="2016-05" db="EMBL/GenBank/DDBJ databases">
        <authorList>
            <person name="Naeem Raeece"/>
        </authorList>
    </citation>
    <scope>NUCLEOTIDE SEQUENCE [LARGE SCALE GENOMIC DNA]</scope>
</reference>
<organism evidence="1 2">
    <name type="scientific">Plasmodium malariae</name>
    <dbReference type="NCBI Taxonomy" id="5858"/>
    <lineage>
        <taxon>Eukaryota</taxon>
        <taxon>Sar</taxon>
        <taxon>Alveolata</taxon>
        <taxon>Apicomplexa</taxon>
        <taxon>Aconoidasida</taxon>
        <taxon>Haemosporida</taxon>
        <taxon>Plasmodiidae</taxon>
        <taxon>Plasmodium</taxon>
        <taxon>Plasmodium (Plasmodium)</taxon>
    </lineage>
</organism>
<dbReference type="AlphaFoldDB" id="A0A1A8WBA5"/>
<sequence length="504" mass="59894">MSQQQKEKEDEKEHANNLLVKNVFIGKNGTNYKSINVEKMRRENELENCIELIKREDEDTKEVENKKYQIQNNTTFYVKEIKDNEENDNRDNLYETISQTKSKSLKKQNINESELVERYNHIEHYNIMSSTETVVSSNETIEDMYETNYYYFTQSNATRNGTSIVSSDSQKIFDSNLIIHKNDINLNCKDIKIISKSHEKNVVLNSKQGVQQNKLNDDVSRCKCKCNTLMFMSNNAYTKDSKNMVPKHKNVMNFNPLVYITNSKTHHPNITNNCNDAFCSYNNTSHSYDNISNDYNTGLHYNPIYVSPDRYINCLNIVNKTKSELYYIKKYTPEYGHYGRTAYLTNKLYLKEKFKKKSHNNNFFPFKRYNQINYKNRKFSPNSFLFKKLRHHNKIDHIDSYTKIENRKYRNFLNNLIMFRPRKNRTYERKNSICKSKSSRKKSLFINLLKKLKLVGYALFFCFFMSNQNKSTKEKQNSNHFGNTSYTNSSSFKNCKKKNYCSKE</sequence>